<accession>A0A9D1JWL4</accession>
<feature type="transmembrane region" description="Helical" evidence="1">
    <location>
        <begin position="105"/>
        <end position="125"/>
    </location>
</feature>
<reference evidence="2" key="2">
    <citation type="journal article" date="2021" name="PeerJ">
        <title>Extensive microbial diversity within the chicken gut microbiome revealed by metagenomics and culture.</title>
        <authorList>
            <person name="Gilroy R."/>
            <person name="Ravi A."/>
            <person name="Getino M."/>
            <person name="Pursley I."/>
            <person name="Horton D.L."/>
            <person name="Alikhan N.F."/>
            <person name="Baker D."/>
            <person name="Gharbi K."/>
            <person name="Hall N."/>
            <person name="Watson M."/>
            <person name="Adriaenssens E.M."/>
            <person name="Foster-Nyarko E."/>
            <person name="Jarju S."/>
            <person name="Secka A."/>
            <person name="Antonio M."/>
            <person name="Oren A."/>
            <person name="Chaudhuri R.R."/>
            <person name="La Ragione R."/>
            <person name="Hildebrand F."/>
            <person name="Pallen M.J."/>
        </authorList>
    </citation>
    <scope>NUCLEOTIDE SEQUENCE</scope>
    <source>
        <strain evidence="2">ChiHjej10B9-9673</strain>
    </source>
</reference>
<dbReference type="EMBL" id="DVJK01000211">
    <property type="protein sequence ID" value="HIS67374.1"/>
    <property type="molecule type" value="Genomic_DNA"/>
</dbReference>
<organism evidence="2 3">
    <name type="scientific">Candidatus Scatomorpha merdipullorum</name>
    <dbReference type="NCBI Taxonomy" id="2840927"/>
    <lineage>
        <taxon>Bacteria</taxon>
        <taxon>Bacillati</taxon>
        <taxon>Bacillota</taxon>
        <taxon>Clostridia</taxon>
        <taxon>Eubacteriales</taxon>
        <taxon>Candidatus Scatomorpha</taxon>
    </lineage>
</organism>
<feature type="transmembrane region" description="Helical" evidence="1">
    <location>
        <begin position="137"/>
        <end position="159"/>
    </location>
</feature>
<dbReference type="Proteomes" id="UP000824001">
    <property type="component" value="Unassembled WGS sequence"/>
</dbReference>
<evidence type="ECO:0000256" key="1">
    <source>
        <dbReference type="SAM" id="Phobius"/>
    </source>
</evidence>
<evidence type="ECO:0008006" key="4">
    <source>
        <dbReference type="Google" id="ProtNLM"/>
    </source>
</evidence>
<protein>
    <recommendedName>
        <fullName evidence="4">Rod shape-determining protein MreD</fullName>
    </recommendedName>
</protein>
<gene>
    <name evidence="2" type="ORF">IAC18_07400</name>
</gene>
<sequence>MVRDLINREKIIRVLLYLVYILAAEFLQDSVVGQLPLFGVNMMFIPAAAVAIGAFEGGVWGAALGLVTGFLADISFGYTALFVLLFPVLGFFAGVLTRWYVNASLFAYLAMCLGAFAVTAAAQMLGPVFLGGALGAMLLPALIQILWSLPMAAALYFPCRAIARRARRA</sequence>
<comment type="caution">
    <text evidence="2">The sequence shown here is derived from an EMBL/GenBank/DDBJ whole genome shotgun (WGS) entry which is preliminary data.</text>
</comment>
<reference evidence="2" key="1">
    <citation type="submission" date="2020-10" db="EMBL/GenBank/DDBJ databases">
        <authorList>
            <person name="Gilroy R."/>
        </authorList>
    </citation>
    <scope>NUCLEOTIDE SEQUENCE</scope>
    <source>
        <strain evidence="2">ChiHjej10B9-9673</strain>
    </source>
</reference>
<proteinExistence type="predicted"/>
<feature type="transmembrane region" description="Helical" evidence="1">
    <location>
        <begin position="75"/>
        <end position="96"/>
    </location>
</feature>
<keyword evidence="1" id="KW-1133">Transmembrane helix</keyword>
<keyword evidence="1" id="KW-0472">Membrane</keyword>
<evidence type="ECO:0000313" key="3">
    <source>
        <dbReference type="Proteomes" id="UP000824001"/>
    </source>
</evidence>
<name>A0A9D1JWL4_9FIRM</name>
<feature type="transmembrane region" description="Helical" evidence="1">
    <location>
        <begin position="35"/>
        <end position="55"/>
    </location>
</feature>
<dbReference type="AlphaFoldDB" id="A0A9D1JWL4"/>
<evidence type="ECO:0000313" key="2">
    <source>
        <dbReference type="EMBL" id="HIS67374.1"/>
    </source>
</evidence>
<keyword evidence="1" id="KW-0812">Transmembrane</keyword>